<dbReference type="InterPro" id="IPR006011">
    <property type="entry name" value="Syntaxin_N"/>
</dbReference>
<evidence type="ECO:0000256" key="10">
    <source>
        <dbReference type="SAM" id="Phobius"/>
    </source>
</evidence>
<feature type="domain" description="T-SNARE coiled-coil homology" evidence="11">
    <location>
        <begin position="234"/>
        <end position="296"/>
    </location>
</feature>
<dbReference type="GO" id="GO:0006887">
    <property type="term" value="P:exocytosis"/>
    <property type="evidence" value="ECO:0007669"/>
    <property type="project" value="TreeGrafter"/>
</dbReference>
<dbReference type="AlphaFoldDB" id="A0A9P0HCG2"/>
<feature type="coiled-coil region" evidence="8">
    <location>
        <begin position="111"/>
        <end position="138"/>
    </location>
</feature>
<dbReference type="SUPFAM" id="SSF47661">
    <property type="entry name" value="t-snare proteins"/>
    <property type="match status" value="1"/>
</dbReference>
<dbReference type="Pfam" id="PF05739">
    <property type="entry name" value="SNARE"/>
    <property type="match status" value="1"/>
</dbReference>
<evidence type="ECO:0000313" key="12">
    <source>
        <dbReference type="EMBL" id="CAH1399748.1"/>
    </source>
</evidence>
<dbReference type="InterPro" id="IPR045242">
    <property type="entry name" value="Syntaxin"/>
</dbReference>
<name>A0A9P0HCG2_NEZVI</name>
<evidence type="ECO:0000256" key="6">
    <source>
        <dbReference type="ARBA" id="ARBA00023136"/>
    </source>
</evidence>
<keyword evidence="4" id="KW-0813">Transport</keyword>
<feature type="compositionally biased region" description="Acidic residues" evidence="9">
    <location>
        <begin position="29"/>
        <end position="38"/>
    </location>
</feature>
<dbReference type="OrthoDB" id="10255013at2759"/>
<accession>A0A9P0HCG2</accession>
<keyword evidence="4" id="KW-0532">Neurotransmitter transport</keyword>
<dbReference type="GO" id="GO:0006836">
    <property type="term" value="P:neurotransmitter transport"/>
    <property type="evidence" value="ECO:0007669"/>
    <property type="project" value="UniProtKB-KW"/>
</dbReference>
<keyword evidence="3 10" id="KW-0812">Transmembrane</keyword>
<dbReference type="PANTHER" id="PTHR19957">
    <property type="entry name" value="SYNTAXIN"/>
    <property type="match status" value="1"/>
</dbReference>
<dbReference type="GO" id="GO:0006906">
    <property type="term" value="P:vesicle fusion"/>
    <property type="evidence" value="ECO:0007669"/>
    <property type="project" value="TreeGrafter"/>
</dbReference>
<feature type="region of interest" description="Disordered" evidence="9">
    <location>
        <begin position="1"/>
        <end position="38"/>
    </location>
</feature>
<dbReference type="PROSITE" id="PS00914">
    <property type="entry name" value="SYNTAXIN"/>
    <property type="match status" value="1"/>
</dbReference>
<reference evidence="12" key="1">
    <citation type="submission" date="2022-01" db="EMBL/GenBank/DDBJ databases">
        <authorList>
            <person name="King R."/>
        </authorList>
    </citation>
    <scope>NUCLEOTIDE SEQUENCE</scope>
</reference>
<dbReference type="GO" id="GO:0005484">
    <property type="term" value="F:SNAP receptor activity"/>
    <property type="evidence" value="ECO:0007669"/>
    <property type="project" value="InterPro"/>
</dbReference>
<proteinExistence type="inferred from homology"/>
<evidence type="ECO:0000256" key="2">
    <source>
        <dbReference type="ARBA" id="ARBA00009063"/>
    </source>
</evidence>
<dbReference type="GO" id="GO:0031201">
    <property type="term" value="C:SNARE complex"/>
    <property type="evidence" value="ECO:0007669"/>
    <property type="project" value="TreeGrafter"/>
</dbReference>
<dbReference type="InterPro" id="IPR006012">
    <property type="entry name" value="Syntaxin/epimorphin_CS"/>
</dbReference>
<keyword evidence="13" id="KW-1185">Reference proteome</keyword>
<evidence type="ECO:0000256" key="3">
    <source>
        <dbReference type="ARBA" id="ARBA00022692"/>
    </source>
</evidence>
<keyword evidence="8" id="KW-0175">Coiled coil</keyword>
<comment type="subcellular location">
    <subcellularLocation>
        <location evidence="1">Membrane</location>
        <topology evidence="1">Single-pass type IV membrane protein</topology>
    </subcellularLocation>
</comment>
<dbReference type="PANTHER" id="PTHR19957:SF307">
    <property type="entry name" value="PROTEIN SSO1-RELATED"/>
    <property type="match status" value="1"/>
</dbReference>
<dbReference type="GO" id="GO:0005886">
    <property type="term" value="C:plasma membrane"/>
    <property type="evidence" value="ECO:0007669"/>
    <property type="project" value="TreeGrafter"/>
</dbReference>
<protein>
    <recommendedName>
        <fullName evidence="11">t-SNARE coiled-coil homology domain-containing protein</fullName>
    </recommendedName>
</protein>
<keyword evidence="6 10" id="KW-0472">Membrane</keyword>
<dbReference type="GO" id="GO:0006886">
    <property type="term" value="P:intracellular protein transport"/>
    <property type="evidence" value="ECO:0007669"/>
    <property type="project" value="InterPro"/>
</dbReference>
<dbReference type="InterPro" id="IPR010989">
    <property type="entry name" value="SNARE"/>
</dbReference>
<dbReference type="PROSITE" id="PS50192">
    <property type="entry name" value="T_SNARE"/>
    <property type="match status" value="1"/>
</dbReference>
<dbReference type="CDD" id="cd15848">
    <property type="entry name" value="SNARE_syntaxin1-like"/>
    <property type="match status" value="1"/>
</dbReference>
<evidence type="ECO:0000259" key="11">
    <source>
        <dbReference type="PROSITE" id="PS50192"/>
    </source>
</evidence>
<sequence>MTKDRLDQLINAGKNNSKKLSRPVPQQVEDGEETEETEMTALTGQKVEPVIVKTKNKDTKNLDKVYKQVNNINALISQINEDIVQLKRYHVRMQQSTRTDTRDREQIDSLNENIKITAIKIKTELEELEKEKKGNEEMVVYRVVKTQHSLITKRFRETMEDYENSLTAHKKICEDIIKRQLKIVIERLLLRKVTCVPADREVTDEQLCTMLDAEDTAVFVDNYTKETLEARQSLEDARDRHKEILKIEKAIETIREMFFDIAMQVTQQGELIERIEYHIGDGYEKTFKGHTKLKIAEELMRKARKKKCWLIICLLIVIAIIFLYVLAEIFLIPN</sequence>
<evidence type="ECO:0000313" key="13">
    <source>
        <dbReference type="Proteomes" id="UP001152798"/>
    </source>
</evidence>
<evidence type="ECO:0000256" key="7">
    <source>
        <dbReference type="RuleBase" id="RU003858"/>
    </source>
</evidence>
<gene>
    <name evidence="12" type="ORF">NEZAVI_LOCUS9133</name>
</gene>
<feature type="transmembrane region" description="Helical" evidence="10">
    <location>
        <begin position="308"/>
        <end position="332"/>
    </location>
</feature>
<evidence type="ECO:0000256" key="9">
    <source>
        <dbReference type="SAM" id="MobiDB-lite"/>
    </source>
</evidence>
<evidence type="ECO:0000256" key="1">
    <source>
        <dbReference type="ARBA" id="ARBA00004211"/>
    </source>
</evidence>
<keyword evidence="5 10" id="KW-1133">Transmembrane helix</keyword>
<dbReference type="InterPro" id="IPR000727">
    <property type="entry name" value="T_SNARE_dom"/>
</dbReference>
<dbReference type="Gene3D" id="1.20.5.110">
    <property type="match status" value="1"/>
</dbReference>
<comment type="similarity">
    <text evidence="2 7">Belongs to the syntaxin family.</text>
</comment>
<evidence type="ECO:0000256" key="4">
    <source>
        <dbReference type="ARBA" id="ARBA00022775"/>
    </source>
</evidence>
<dbReference type="Gene3D" id="1.20.58.70">
    <property type="match status" value="1"/>
</dbReference>
<dbReference type="SMART" id="SM00503">
    <property type="entry name" value="SynN"/>
    <property type="match status" value="1"/>
</dbReference>
<dbReference type="SMART" id="SM00397">
    <property type="entry name" value="t_SNARE"/>
    <property type="match status" value="1"/>
</dbReference>
<dbReference type="GO" id="GO:0000149">
    <property type="term" value="F:SNARE binding"/>
    <property type="evidence" value="ECO:0007669"/>
    <property type="project" value="TreeGrafter"/>
</dbReference>
<evidence type="ECO:0000256" key="5">
    <source>
        <dbReference type="ARBA" id="ARBA00022989"/>
    </source>
</evidence>
<dbReference type="Proteomes" id="UP001152798">
    <property type="component" value="Chromosome 4"/>
</dbReference>
<organism evidence="12 13">
    <name type="scientific">Nezara viridula</name>
    <name type="common">Southern green stink bug</name>
    <name type="synonym">Cimex viridulus</name>
    <dbReference type="NCBI Taxonomy" id="85310"/>
    <lineage>
        <taxon>Eukaryota</taxon>
        <taxon>Metazoa</taxon>
        <taxon>Ecdysozoa</taxon>
        <taxon>Arthropoda</taxon>
        <taxon>Hexapoda</taxon>
        <taxon>Insecta</taxon>
        <taxon>Pterygota</taxon>
        <taxon>Neoptera</taxon>
        <taxon>Paraneoptera</taxon>
        <taxon>Hemiptera</taxon>
        <taxon>Heteroptera</taxon>
        <taxon>Panheteroptera</taxon>
        <taxon>Pentatomomorpha</taxon>
        <taxon>Pentatomoidea</taxon>
        <taxon>Pentatomidae</taxon>
        <taxon>Pentatominae</taxon>
        <taxon>Nezara</taxon>
    </lineage>
</organism>
<evidence type="ECO:0000256" key="8">
    <source>
        <dbReference type="SAM" id="Coils"/>
    </source>
</evidence>
<dbReference type="EMBL" id="OV725080">
    <property type="protein sequence ID" value="CAH1399748.1"/>
    <property type="molecule type" value="Genomic_DNA"/>
</dbReference>
<dbReference type="Pfam" id="PF00804">
    <property type="entry name" value="Syntaxin"/>
    <property type="match status" value="1"/>
</dbReference>
<dbReference type="GO" id="GO:0048278">
    <property type="term" value="P:vesicle docking"/>
    <property type="evidence" value="ECO:0007669"/>
    <property type="project" value="TreeGrafter"/>
</dbReference>
<dbReference type="GO" id="GO:0012505">
    <property type="term" value="C:endomembrane system"/>
    <property type="evidence" value="ECO:0007669"/>
    <property type="project" value="TreeGrafter"/>
</dbReference>